<protein>
    <submittedName>
        <fullName evidence="2">Uncharacterized protein</fullName>
    </submittedName>
</protein>
<reference evidence="2" key="1">
    <citation type="submission" date="2021-02" db="EMBL/GenBank/DDBJ databases">
        <authorList>
            <person name="Nowell W R."/>
        </authorList>
    </citation>
    <scope>NUCLEOTIDE SEQUENCE</scope>
</reference>
<dbReference type="EMBL" id="CAJNOL010001875">
    <property type="protein sequence ID" value="CAF1431926.1"/>
    <property type="molecule type" value="Genomic_DNA"/>
</dbReference>
<evidence type="ECO:0000313" key="2">
    <source>
        <dbReference type="EMBL" id="CAF1431926.1"/>
    </source>
</evidence>
<comment type="caution">
    <text evidence="2">The sequence shown here is derived from an EMBL/GenBank/DDBJ whole genome shotgun (WGS) entry which is preliminary data.</text>
</comment>
<feature type="compositionally biased region" description="Polar residues" evidence="1">
    <location>
        <begin position="241"/>
        <end position="251"/>
    </location>
</feature>
<feature type="compositionally biased region" description="Basic residues" evidence="1">
    <location>
        <begin position="255"/>
        <end position="265"/>
    </location>
</feature>
<keyword evidence="3" id="KW-1185">Reference proteome</keyword>
<name>A0A815N4H0_9BILA</name>
<evidence type="ECO:0000256" key="1">
    <source>
        <dbReference type="SAM" id="MobiDB-lite"/>
    </source>
</evidence>
<feature type="compositionally biased region" description="Basic residues" evidence="1">
    <location>
        <begin position="229"/>
        <end position="240"/>
    </location>
</feature>
<dbReference type="Proteomes" id="UP000663870">
    <property type="component" value="Unassembled WGS sequence"/>
</dbReference>
<feature type="non-terminal residue" evidence="2">
    <location>
        <position position="331"/>
    </location>
</feature>
<sequence>MNQLITYNNSNDGDTSRRFTGFPLNSTLVSSYTPDTIRTIINHAITGKPYTTAVWIRINNVGIQISAQDPQIARTRIPVFIPIGLAHDIFMQPNINNVVCIVYEEVKSNMKGVLLYVVHPTDAHLLRDDFRLAKQSSYSKSIENQIIVDKYITDNNRLFSPTSQKQFNEIYLNVKTNRQQSPRRILYVRDNDIGLNGESTPSSIPISLPQLSYAPFKGSFHSSRENSRNRRHKSPKKNKTGHSSNKTASDNGSKDRRKYRSRSPKRQIESQLPDASDSVGLQQEHPNQEQEQQLLLQQEQQIAAWQAAQQMPMVPMGVYNRYVPKAIPLPT</sequence>
<dbReference type="AlphaFoldDB" id="A0A815N4H0"/>
<feature type="compositionally biased region" description="Low complexity" evidence="1">
    <location>
        <begin position="281"/>
        <end position="293"/>
    </location>
</feature>
<accession>A0A815N4H0</accession>
<feature type="region of interest" description="Disordered" evidence="1">
    <location>
        <begin position="215"/>
        <end position="293"/>
    </location>
</feature>
<organism evidence="2 3">
    <name type="scientific">Rotaria sordida</name>
    <dbReference type="NCBI Taxonomy" id="392033"/>
    <lineage>
        <taxon>Eukaryota</taxon>
        <taxon>Metazoa</taxon>
        <taxon>Spiralia</taxon>
        <taxon>Gnathifera</taxon>
        <taxon>Rotifera</taxon>
        <taxon>Eurotatoria</taxon>
        <taxon>Bdelloidea</taxon>
        <taxon>Philodinida</taxon>
        <taxon>Philodinidae</taxon>
        <taxon>Rotaria</taxon>
    </lineage>
</organism>
<proteinExistence type="predicted"/>
<evidence type="ECO:0000313" key="3">
    <source>
        <dbReference type="Proteomes" id="UP000663870"/>
    </source>
</evidence>
<gene>
    <name evidence="2" type="ORF">JXQ802_LOCUS36487</name>
</gene>